<dbReference type="InterPro" id="IPR052021">
    <property type="entry name" value="Type-I_RS_S_subunit"/>
</dbReference>
<dbReference type="PANTHER" id="PTHR30408:SF13">
    <property type="entry name" value="TYPE I RESTRICTION ENZYME HINDI SPECIFICITY SUBUNIT"/>
    <property type="match status" value="1"/>
</dbReference>
<feature type="domain" description="Type I restriction modification DNA specificity" evidence="4">
    <location>
        <begin position="3"/>
        <end position="159"/>
    </location>
</feature>
<evidence type="ECO:0000313" key="6">
    <source>
        <dbReference type="Proteomes" id="UP001569414"/>
    </source>
</evidence>
<reference evidence="5 6" key="1">
    <citation type="submission" date="2024-08" db="EMBL/GenBank/DDBJ databases">
        <authorList>
            <person name="Ishaq N."/>
        </authorList>
    </citation>
    <scope>NUCLEOTIDE SEQUENCE [LARGE SCALE GENOMIC DNA]</scope>
    <source>
        <strain evidence="5 6">JCM 30400</strain>
    </source>
</reference>
<evidence type="ECO:0000256" key="2">
    <source>
        <dbReference type="ARBA" id="ARBA00022747"/>
    </source>
</evidence>
<sequence length="441" mass="48824">MASEWGKIPLGDLVALQRGHDLPSQDRRKGEIPIMGSSGLTGYHDEAKCKGPGIVIGRSGNSMGVVSYSDSDFWPLNTALYVTDFKGNDERYIYYLLSQIDFDQFNSGSAQKSLNRNAVYPFLVWATKNKDEQKKIGVALERYENKIQLNRQTNQTLEQMAQALFKSWFVDFDPVIDNALAAGNPIPDALQARAERRQQQLAKPDHKPLPEAIRQHFPCEFEQTEALGWVPKGWESGTLASIANALSGFAFKSKDFSEEGEAVIKIKNIKADRTVDIADVARVPLAISKAADRFLLRDGDIVLAMTGATVGKFGVIVSEGTESYFLNQRVCKLSPKESNRNVFLYSALNKQGVEESILEAAQGSAQPNISAKSILSTLMVIPPSELIDQFVSLMEPSFGRRIGLVKENYKLCKMRDTLLPKLISGELRIPDVEKEVSDAVA</sequence>
<comment type="similarity">
    <text evidence="1">Belongs to the type-I restriction system S methylase family.</text>
</comment>
<dbReference type="RefSeq" id="WP_371842277.1">
    <property type="nucleotide sequence ID" value="NZ_JBGMEL010000001.1"/>
</dbReference>
<comment type="caution">
    <text evidence="5">The sequence shown here is derived from an EMBL/GenBank/DDBJ whole genome shotgun (WGS) entry which is preliminary data.</text>
</comment>
<keyword evidence="5" id="KW-0255">Endonuclease</keyword>
<gene>
    <name evidence="5" type="ORF">ACCI51_01000</name>
</gene>
<dbReference type="GO" id="GO:0004519">
    <property type="term" value="F:endonuclease activity"/>
    <property type="evidence" value="ECO:0007669"/>
    <property type="project" value="UniProtKB-KW"/>
</dbReference>
<name>A0ABV4NJV3_9GAMM</name>
<dbReference type="InterPro" id="IPR000055">
    <property type="entry name" value="Restrct_endonuc_typeI_TRD"/>
</dbReference>
<evidence type="ECO:0000259" key="4">
    <source>
        <dbReference type="Pfam" id="PF01420"/>
    </source>
</evidence>
<dbReference type="PANTHER" id="PTHR30408">
    <property type="entry name" value="TYPE-1 RESTRICTION ENZYME ECOKI SPECIFICITY PROTEIN"/>
    <property type="match status" value="1"/>
</dbReference>
<evidence type="ECO:0000313" key="5">
    <source>
        <dbReference type="EMBL" id="MFA0789101.1"/>
    </source>
</evidence>
<organism evidence="5 6">
    <name type="scientific">Microbulbifer echini</name>
    <dbReference type="NCBI Taxonomy" id="1529067"/>
    <lineage>
        <taxon>Bacteria</taxon>
        <taxon>Pseudomonadati</taxon>
        <taxon>Pseudomonadota</taxon>
        <taxon>Gammaproteobacteria</taxon>
        <taxon>Cellvibrionales</taxon>
        <taxon>Microbulbiferaceae</taxon>
        <taxon>Microbulbifer</taxon>
    </lineage>
</organism>
<keyword evidence="5" id="KW-0540">Nuclease</keyword>
<evidence type="ECO:0000256" key="1">
    <source>
        <dbReference type="ARBA" id="ARBA00010923"/>
    </source>
</evidence>
<dbReference type="CDD" id="cd17278">
    <property type="entry name" value="RMtype1_S_LdeBORF1052P-TRD2-CR2"/>
    <property type="match status" value="1"/>
</dbReference>
<dbReference type="SUPFAM" id="SSF116734">
    <property type="entry name" value="DNA methylase specificity domain"/>
    <property type="match status" value="2"/>
</dbReference>
<proteinExistence type="inferred from homology"/>
<keyword evidence="3" id="KW-0238">DNA-binding</keyword>
<dbReference type="InterPro" id="IPR044946">
    <property type="entry name" value="Restrct_endonuc_typeI_TRD_sf"/>
</dbReference>
<dbReference type="CDD" id="cd17267">
    <property type="entry name" value="RMtype1_S_EcoAO83I-TRD1-CR1_like"/>
    <property type="match status" value="1"/>
</dbReference>
<dbReference type="Gene3D" id="3.90.220.20">
    <property type="entry name" value="DNA methylase specificity domains"/>
    <property type="match status" value="2"/>
</dbReference>
<feature type="domain" description="Type I restriction modification DNA specificity" evidence="4">
    <location>
        <begin position="231"/>
        <end position="385"/>
    </location>
</feature>
<dbReference type="EMBL" id="JBGMEL010000001">
    <property type="protein sequence ID" value="MFA0789101.1"/>
    <property type="molecule type" value="Genomic_DNA"/>
</dbReference>
<evidence type="ECO:0000256" key="3">
    <source>
        <dbReference type="ARBA" id="ARBA00023125"/>
    </source>
</evidence>
<dbReference type="Pfam" id="PF01420">
    <property type="entry name" value="Methylase_S"/>
    <property type="match status" value="2"/>
</dbReference>
<protein>
    <submittedName>
        <fullName evidence="5">Restriction endonuclease subunit S</fullName>
    </submittedName>
</protein>
<dbReference type="Proteomes" id="UP001569414">
    <property type="component" value="Unassembled WGS sequence"/>
</dbReference>
<keyword evidence="5" id="KW-0378">Hydrolase</keyword>
<keyword evidence="6" id="KW-1185">Reference proteome</keyword>
<keyword evidence="2" id="KW-0680">Restriction system</keyword>
<accession>A0ABV4NJV3</accession>